<dbReference type="SUPFAM" id="SSF52540">
    <property type="entry name" value="P-loop containing nucleoside triphosphate hydrolases"/>
    <property type="match status" value="1"/>
</dbReference>
<proteinExistence type="predicted"/>
<sequence>MSANILSETIEYLESIRTYIDSATASGLETLKEKMKKDYFNLAILGQQKRGKSTLVNAILGQPVLPMAVTPATSVITVVEYGAEPTVTIIHENGLRREVTVGELADYITEERNPNNEKQVAIAHITFPSRLLGRGIRLVDTPGVGSIFEHNTQTAYGYLPHIDAALFVFSVDTPVAVEEIRYLRDVREQVPMIYFVLNKADFYADHDVKRLVDFTRVALEKELGQSVDVYPLSALMALEAQVAQDPQKLEESGFAVLEEAVLGYFYTHRDRLLEVALRNKLGNLLLQVSTSLRVERQALELPVEELRAKIASYTEFLGIVDRETRDVAVLLDGEVERILEDLDKKFGKDRSSLEKTLALMLENWYQQNQGLKTRFFIKAIEQEALTNLTSVFERWRQETDKEVAREFEEAQNRFLSRLDDIISRILGKACEVFGIDYTGERFRVDVTGKSEFYYKVGLDPLMLEISPRAFSGLLPRRLLNRIIWQGMAKDIPQDVDRNYGRIRYDFLNRLRQSALALKSLLKEETERAKQAVNASIEQAMEIKGKGEQDAVERKAEIEKHIEKMHACLAELKGAANN</sequence>
<organism evidence="3 4">
    <name type="scientific">Syntrophothermus lipocalidus (strain DSM 12680 / TGB-C1)</name>
    <dbReference type="NCBI Taxonomy" id="643648"/>
    <lineage>
        <taxon>Bacteria</taxon>
        <taxon>Bacillati</taxon>
        <taxon>Bacillota</taxon>
        <taxon>Clostridia</taxon>
        <taxon>Eubacteriales</taxon>
        <taxon>Syntrophomonadaceae</taxon>
        <taxon>Syntrophothermus</taxon>
    </lineage>
</organism>
<dbReference type="InterPro" id="IPR045063">
    <property type="entry name" value="Dynamin_N"/>
</dbReference>
<evidence type="ECO:0000313" key="4">
    <source>
        <dbReference type="Proteomes" id="UP000000378"/>
    </source>
</evidence>
<dbReference type="Pfam" id="PF00350">
    <property type="entry name" value="Dynamin_N"/>
    <property type="match status" value="1"/>
</dbReference>
<dbReference type="KEGG" id="slp:Slip_2005"/>
<accession>D7CPX5</accession>
<dbReference type="PANTHER" id="PTHR43681">
    <property type="entry name" value="TRANSMEMBRANE GTPASE FZO"/>
    <property type="match status" value="1"/>
</dbReference>
<dbReference type="OrthoDB" id="9802035at2"/>
<dbReference type="Gene3D" id="3.40.50.300">
    <property type="entry name" value="P-loop containing nucleotide triphosphate hydrolases"/>
    <property type="match status" value="1"/>
</dbReference>
<reference evidence="4" key="1">
    <citation type="journal article" date="2010" name="Stand. Genomic Sci.">
        <title>Complete genome sequence of Syntrophothermus lipocalidus type strain (TGB-C1T).</title>
        <authorList>
            <consortium name="US DOE Joint Genome Institute (JGI-PGF)"/>
            <person name="Djao O."/>
            <person name="Zhang X."/>
            <person name="Lucas S."/>
            <person name="Lapidus A."/>
            <person name="Glavina Del Rio T."/>
            <person name="Nolan M."/>
            <person name="Tice H."/>
            <person name="Cheng J."/>
            <person name="Han C."/>
            <person name="Tapia R."/>
            <person name="Goodwin L."/>
            <person name="Pitluck S."/>
            <person name="Liolios K."/>
            <person name="Ivanova N."/>
            <person name="Mavromatis K."/>
            <person name="Mikhailova N."/>
            <person name="Ovchinnikova G."/>
            <person name="Pati A."/>
            <person name="Brambilla E."/>
            <person name="Chen A."/>
            <person name="Palaniappan K."/>
            <person name="Land M."/>
            <person name="Hauser L."/>
            <person name="Chang Y."/>
            <person name="Jeffries C."/>
            <person name="Rohde M."/>
            <person name="Sikorski J."/>
            <person name="Spring S."/>
            <person name="Goker M."/>
            <person name="Detter J."/>
            <person name="Woyke T."/>
            <person name="Bristow J."/>
            <person name="Eisen J."/>
            <person name="Markowitz V."/>
            <person name="Hugenholtz P."/>
            <person name="Kyrpides N."/>
            <person name="Klenk H."/>
        </authorList>
    </citation>
    <scope>NUCLEOTIDE SEQUENCE [LARGE SCALE GENOMIC DNA]</scope>
    <source>
        <strain evidence="4">DSM 12680 / TGB-C1</strain>
    </source>
</reference>
<protein>
    <submittedName>
        <fullName evidence="3">Dynamin family protein</fullName>
    </submittedName>
</protein>
<dbReference type="HOGENOM" id="CLU_025855_0_0_9"/>
<keyword evidence="1" id="KW-0175">Coiled coil</keyword>
<name>D7CPX5_SYNLT</name>
<evidence type="ECO:0000313" key="3">
    <source>
        <dbReference type="EMBL" id="ADI02753.1"/>
    </source>
</evidence>
<evidence type="ECO:0000256" key="1">
    <source>
        <dbReference type="SAM" id="Coils"/>
    </source>
</evidence>
<dbReference type="STRING" id="643648.Slip_2005"/>
<dbReference type="Proteomes" id="UP000000378">
    <property type="component" value="Chromosome"/>
</dbReference>
<dbReference type="InterPro" id="IPR051943">
    <property type="entry name" value="TRAFAC_Dynamin-like_GTPase"/>
</dbReference>
<feature type="coiled-coil region" evidence="1">
    <location>
        <begin position="507"/>
        <end position="542"/>
    </location>
</feature>
<dbReference type="eggNOG" id="COG0699">
    <property type="taxonomic scope" value="Bacteria"/>
</dbReference>
<dbReference type="AlphaFoldDB" id="D7CPX5"/>
<dbReference type="InterPro" id="IPR027417">
    <property type="entry name" value="P-loop_NTPase"/>
</dbReference>
<dbReference type="RefSeq" id="WP_013176155.1">
    <property type="nucleotide sequence ID" value="NC_014220.1"/>
</dbReference>
<gene>
    <name evidence="3" type="ordered locus">Slip_2005</name>
</gene>
<reference evidence="3 4" key="2">
    <citation type="journal article" date="2010" name="Stand. Genomic Sci.">
        <title>Complete genome sequence of Syntrophothermus lipocalidus type strain (TGB-C1).</title>
        <authorList>
            <person name="Djao O.D."/>
            <person name="Zhang X."/>
            <person name="Lucas S."/>
            <person name="Lapidus A."/>
            <person name="Del Rio T.G."/>
            <person name="Nolan M."/>
            <person name="Tice H."/>
            <person name="Cheng J.F."/>
            <person name="Han C."/>
            <person name="Tapia R."/>
            <person name="Goodwin L."/>
            <person name="Pitluck S."/>
            <person name="Liolios K."/>
            <person name="Ivanova N."/>
            <person name="Mavromatis K."/>
            <person name="Mikhailova N."/>
            <person name="Ovchinnikova G."/>
            <person name="Pati A."/>
            <person name="Brambilla E."/>
            <person name="Chen A."/>
            <person name="Palaniappan K."/>
            <person name="Land M."/>
            <person name="Hauser L."/>
            <person name="Chang Y.J."/>
            <person name="Jeffries C.D."/>
            <person name="Rohde M."/>
            <person name="Sikorski J."/>
            <person name="Spring S."/>
            <person name="Goker M."/>
            <person name="Detter J.C."/>
            <person name="Woyke T."/>
            <person name="Bristow J."/>
            <person name="Eisen J.A."/>
            <person name="Markowitz V."/>
            <person name="Hugenholtz P."/>
            <person name="Kyrpides N.C."/>
            <person name="Klenk H.P."/>
        </authorList>
    </citation>
    <scope>NUCLEOTIDE SEQUENCE [LARGE SCALE GENOMIC DNA]</scope>
    <source>
        <strain evidence="4">DSM 12680 / TGB-C1</strain>
    </source>
</reference>
<keyword evidence="4" id="KW-1185">Reference proteome</keyword>
<feature type="domain" description="Dynamin N-terminal" evidence="2">
    <location>
        <begin position="42"/>
        <end position="199"/>
    </location>
</feature>
<dbReference type="PANTHER" id="PTHR43681:SF1">
    <property type="entry name" value="SARCALUMENIN"/>
    <property type="match status" value="1"/>
</dbReference>
<evidence type="ECO:0000259" key="2">
    <source>
        <dbReference type="Pfam" id="PF00350"/>
    </source>
</evidence>
<dbReference type="CDD" id="cd09912">
    <property type="entry name" value="DLP_2"/>
    <property type="match status" value="1"/>
</dbReference>
<dbReference type="EMBL" id="CP002048">
    <property type="protein sequence ID" value="ADI02753.1"/>
    <property type="molecule type" value="Genomic_DNA"/>
</dbReference>